<gene>
    <name evidence="1" type="ORF">ARMGADRAFT_42187</name>
</gene>
<dbReference type="OrthoDB" id="3030085at2759"/>
<evidence type="ECO:0000313" key="1">
    <source>
        <dbReference type="EMBL" id="PBL04074.1"/>
    </source>
</evidence>
<proteinExistence type="predicted"/>
<dbReference type="Proteomes" id="UP000217790">
    <property type="component" value="Unassembled WGS sequence"/>
</dbReference>
<name>A0A2H3EXF8_ARMGA</name>
<reference evidence="2" key="1">
    <citation type="journal article" date="2017" name="Nat. Ecol. Evol.">
        <title>Genome expansion and lineage-specific genetic innovations in the forest pathogenic fungi Armillaria.</title>
        <authorList>
            <person name="Sipos G."/>
            <person name="Prasanna A.N."/>
            <person name="Walter M.C."/>
            <person name="O'Connor E."/>
            <person name="Balint B."/>
            <person name="Krizsan K."/>
            <person name="Kiss B."/>
            <person name="Hess J."/>
            <person name="Varga T."/>
            <person name="Slot J."/>
            <person name="Riley R."/>
            <person name="Boka B."/>
            <person name="Rigling D."/>
            <person name="Barry K."/>
            <person name="Lee J."/>
            <person name="Mihaltcheva S."/>
            <person name="LaButti K."/>
            <person name="Lipzen A."/>
            <person name="Waldron R."/>
            <person name="Moloney N.M."/>
            <person name="Sperisen C."/>
            <person name="Kredics L."/>
            <person name="Vagvoelgyi C."/>
            <person name="Patrignani A."/>
            <person name="Fitzpatrick D."/>
            <person name="Nagy I."/>
            <person name="Doyle S."/>
            <person name="Anderson J.B."/>
            <person name="Grigoriev I.V."/>
            <person name="Gueldener U."/>
            <person name="Muensterkoetter M."/>
            <person name="Nagy L.G."/>
        </authorList>
    </citation>
    <scope>NUCLEOTIDE SEQUENCE [LARGE SCALE GENOMIC DNA]</scope>
    <source>
        <strain evidence="2">Ar21-2</strain>
    </source>
</reference>
<organism evidence="1 2">
    <name type="scientific">Armillaria gallica</name>
    <name type="common">Bulbous honey fungus</name>
    <name type="synonym">Armillaria bulbosa</name>
    <dbReference type="NCBI Taxonomy" id="47427"/>
    <lineage>
        <taxon>Eukaryota</taxon>
        <taxon>Fungi</taxon>
        <taxon>Dikarya</taxon>
        <taxon>Basidiomycota</taxon>
        <taxon>Agaricomycotina</taxon>
        <taxon>Agaricomycetes</taxon>
        <taxon>Agaricomycetidae</taxon>
        <taxon>Agaricales</taxon>
        <taxon>Marasmiineae</taxon>
        <taxon>Physalacriaceae</taxon>
        <taxon>Armillaria</taxon>
    </lineage>
</organism>
<dbReference type="InParanoid" id="A0A2H3EXF8"/>
<evidence type="ECO:0000313" key="2">
    <source>
        <dbReference type="Proteomes" id="UP000217790"/>
    </source>
</evidence>
<dbReference type="AlphaFoldDB" id="A0A2H3EXF8"/>
<keyword evidence="2" id="KW-1185">Reference proteome</keyword>
<protein>
    <submittedName>
        <fullName evidence="1">Uncharacterized protein</fullName>
    </submittedName>
</protein>
<accession>A0A2H3EXF8</accession>
<dbReference type="EMBL" id="KZ293644">
    <property type="protein sequence ID" value="PBL04074.1"/>
    <property type="molecule type" value="Genomic_DNA"/>
</dbReference>
<sequence>MSWAQCQLECDCSNHHLPKGHRAFETDRISPSDLESLKRSNDVPLTTQADAIRGMITQHKEDLYILDLQVTNLKDYKQCLLDQVTRVEGIIEELHQHHERACSAIQEKQNILSPVRRLPSEVLSEIFLQTVDFPMQCVLIKEESPYWSFPRRRTLTSIELVSNYWRKSALSFPKLWSYVNILITEQISGDDSHKTIRHIAQSLCP</sequence>